<organism evidence="2">
    <name type="scientific">bioreactor metagenome</name>
    <dbReference type="NCBI Taxonomy" id="1076179"/>
    <lineage>
        <taxon>unclassified sequences</taxon>
        <taxon>metagenomes</taxon>
        <taxon>ecological metagenomes</taxon>
    </lineage>
</organism>
<reference evidence="2" key="1">
    <citation type="submission" date="2019-08" db="EMBL/GenBank/DDBJ databases">
        <authorList>
            <person name="Kucharzyk K."/>
            <person name="Murdoch R.W."/>
            <person name="Higgins S."/>
            <person name="Loffler F."/>
        </authorList>
    </citation>
    <scope>NUCLEOTIDE SEQUENCE</scope>
</reference>
<name>A0A645JIN4_9ZZZZ</name>
<sequence>MELVGHGGQQEVHGAQAQNGEDIAGQHDERVAGHGEDRRDGVHRENHVRQRDQADHHEQGGGDARAVLHGPEFFAVVVVAHVHDAAQQAQRGVAVQARLLTGGPPHLHAGQD</sequence>
<feature type="compositionally biased region" description="Basic and acidic residues" evidence="1">
    <location>
        <begin position="24"/>
        <end position="60"/>
    </location>
</feature>
<evidence type="ECO:0000313" key="2">
    <source>
        <dbReference type="EMBL" id="MPN63538.1"/>
    </source>
</evidence>
<dbReference type="EMBL" id="VSSQ01143123">
    <property type="protein sequence ID" value="MPN63538.1"/>
    <property type="molecule type" value="Genomic_DNA"/>
</dbReference>
<dbReference type="AlphaFoldDB" id="A0A645JIN4"/>
<evidence type="ECO:0000256" key="1">
    <source>
        <dbReference type="SAM" id="MobiDB-lite"/>
    </source>
</evidence>
<gene>
    <name evidence="2" type="ORF">SDC9_211302</name>
</gene>
<feature type="region of interest" description="Disordered" evidence="1">
    <location>
        <begin position="1"/>
        <end position="66"/>
    </location>
</feature>
<accession>A0A645JIN4</accession>
<proteinExistence type="predicted"/>
<protein>
    <submittedName>
        <fullName evidence="2">Uncharacterized protein</fullName>
    </submittedName>
</protein>
<comment type="caution">
    <text evidence="2">The sequence shown here is derived from an EMBL/GenBank/DDBJ whole genome shotgun (WGS) entry which is preliminary data.</text>
</comment>